<feature type="region of interest" description="Disordered" evidence="1">
    <location>
        <begin position="1"/>
        <end position="63"/>
    </location>
</feature>
<evidence type="ECO:0000313" key="2">
    <source>
        <dbReference type="EMBL" id="WTT23903.1"/>
    </source>
</evidence>
<accession>A0AAU2AHN5</accession>
<name>A0AAU2AHN5_9ACTN</name>
<dbReference type="AlphaFoldDB" id="A0AAU2AHN5"/>
<proteinExistence type="predicted"/>
<sequence length="63" mass="6210">MALSDRTPISTAPGGPYAHLGTPTDYQASRGGSYPTESQPVPGSGGDSTADGRNSGLSGGQSK</sequence>
<dbReference type="EMBL" id="CP108223">
    <property type="protein sequence ID" value="WTT23903.1"/>
    <property type="molecule type" value="Genomic_DNA"/>
</dbReference>
<evidence type="ECO:0000256" key="1">
    <source>
        <dbReference type="SAM" id="MobiDB-lite"/>
    </source>
</evidence>
<gene>
    <name evidence="2" type="ORF">OHA22_51100</name>
</gene>
<reference evidence="2" key="1">
    <citation type="submission" date="2022-10" db="EMBL/GenBank/DDBJ databases">
        <title>The complete genomes of actinobacterial strains from the NBC collection.</title>
        <authorList>
            <person name="Joergensen T.S."/>
            <person name="Alvarez Arevalo M."/>
            <person name="Sterndorff E.B."/>
            <person name="Faurdal D."/>
            <person name="Vuksanovic O."/>
            <person name="Mourched A.-S."/>
            <person name="Charusanti P."/>
            <person name="Shaw S."/>
            <person name="Blin K."/>
            <person name="Weber T."/>
        </authorList>
    </citation>
    <scope>NUCLEOTIDE SEQUENCE</scope>
    <source>
        <strain evidence="2">NBC_00093</strain>
    </source>
</reference>
<protein>
    <submittedName>
        <fullName evidence="2">Uncharacterized protein</fullName>
    </submittedName>
</protein>
<organism evidence="2">
    <name type="scientific">Streptomyces sp. NBC_00093</name>
    <dbReference type="NCBI Taxonomy" id="2975649"/>
    <lineage>
        <taxon>Bacteria</taxon>
        <taxon>Bacillati</taxon>
        <taxon>Actinomycetota</taxon>
        <taxon>Actinomycetes</taxon>
        <taxon>Kitasatosporales</taxon>
        <taxon>Streptomycetaceae</taxon>
        <taxon>Streptomyces</taxon>
    </lineage>
</organism>